<dbReference type="PANTHER" id="PTHR19957:SF83">
    <property type="entry name" value="SYNTAXIN-16"/>
    <property type="match status" value="1"/>
</dbReference>
<evidence type="ECO:0000256" key="8">
    <source>
        <dbReference type="ARBA" id="ARBA00023034"/>
    </source>
</evidence>
<evidence type="ECO:0000256" key="11">
    <source>
        <dbReference type="SAM" id="Phobius"/>
    </source>
</evidence>
<keyword evidence="5" id="KW-0532">Neurotransmitter transport</keyword>
<dbReference type="Proteomes" id="UP000031036">
    <property type="component" value="Unassembled WGS sequence"/>
</dbReference>
<dbReference type="InterPro" id="IPR000727">
    <property type="entry name" value="T_SNARE_dom"/>
</dbReference>
<feature type="transmembrane region" description="Helical" evidence="11">
    <location>
        <begin position="301"/>
        <end position="319"/>
    </location>
</feature>
<dbReference type="STRING" id="6265.A0A0B2UZI7"/>
<protein>
    <submittedName>
        <fullName evidence="13">Syntaxin-16</fullName>
    </submittedName>
</protein>
<dbReference type="GO" id="GO:0048278">
    <property type="term" value="P:vesicle docking"/>
    <property type="evidence" value="ECO:0007669"/>
    <property type="project" value="TreeGrafter"/>
</dbReference>
<dbReference type="CDD" id="cd15845">
    <property type="entry name" value="SNARE_syntaxin16"/>
    <property type="match status" value="1"/>
</dbReference>
<dbReference type="Pfam" id="PF05739">
    <property type="entry name" value="SNARE"/>
    <property type="match status" value="1"/>
</dbReference>
<keyword evidence="4 11" id="KW-0812">Transmembrane</keyword>
<dbReference type="OrthoDB" id="10251371at2759"/>
<dbReference type="GO" id="GO:0006906">
    <property type="term" value="P:vesicle fusion"/>
    <property type="evidence" value="ECO:0007669"/>
    <property type="project" value="TreeGrafter"/>
</dbReference>
<reference evidence="13 14" key="1">
    <citation type="submission" date="2014-11" db="EMBL/GenBank/DDBJ databases">
        <title>Genetic blueprint of the zoonotic pathogen Toxocara canis.</title>
        <authorList>
            <person name="Zhu X.-Q."/>
            <person name="Korhonen P.K."/>
            <person name="Cai H."/>
            <person name="Young N.D."/>
            <person name="Nejsum P."/>
            <person name="von Samson-Himmelstjerna G."/>
            <person name="Boag P.R."/>
            <person name="Tan P."/>
            <person name="Li Q."/>
            <person name="Min J."/>
            <person name="Yang Y."/>
            <person name="Wang X."/>
            <person name="Fang X."/>
            <person name="Hall R.S."/>
            <person name="Hofmann A."/>
            <person name="Sternberg P.W."/>
            <person name="Jex A.R."/>
            <person name="Gasser R.B."/>
        </authorList>
    </citation>
    <scope>NUCLEOTIDE SEQUENCE [LARGE SCALE GENOMIC DNA]</scope>
    <source>
        <strain evidence="13">PN_DK_2014</strain>
    </source>
</reference>
<dbReference type="InterPro" id="IPR045242">
    <property type="entry name" value="Syntaxin"/>
</dbReference>
<dbReference type="GO" id="GO:0031201">
    <property type="term" value="C:SNARE complex"/>
    <property type="evidence" value="ECO:0007669"/>
    <property type="project" value="TreeGrafter"/>
</dbReference>
<comment type="similarity">
    <text evidence="2">Belongs to the syntaxin family.</text>
</comment>
<sequence>MGTLSVQPPTGTMRNLTEVFLLLRNNAQQNKFMYANTATGSKDEKMSLVILDEEGGIASTGASSRIPPEWVNYLDETQYEFTRIRSRLKQIRDLQHSHIAKPSFVDDVDEQKKIDSSTEEVTQMLAHCQRLIGFIEKADVKQGTQQAVLQKNVVSTLRLMLNNVANDFRSSQANYLRKIESRRETVDSYLLASSSAWVNTDVLNDAPVDNDDEGLTMEQIQMLLQNADMVKERERDVMSVSKSIVELNSLFKDLASMIVDQGTVLDRIDYNVEQSTMKVKSALKSVQKAERYQKNDKKMHCIVCLSVTIIILIILLILVKS</sequence>
<dbReference type="GO" id="GO:0005484">
    <property type="term" value="F:SNAP receptor activity"/>
    <property type="evidence" value="ECO:0007669"/>
    <property type="project" value="InterPro"/>
</dbReference>
<dbReference type="OMA" id="NRKMCII"/>
<evidence type="ECO:0000256" key="6">
    <source>
        <dbReference type="ARBA" id="ARBA00022927"/>
    </source>
</evidence>
<dbReference type="SUPFAM" id="SSF47661">
    <property type="entry name" value="t-snare proteins"/>
    <property type="match status" value="1"/>
</dbReference>
<evidence type="ECO:0000313" key="13">
    <source>
        <dbReference type="EMBL" id="KHN74235.1"/>
    </source>
</evidence>
<evidence type="ECO:0000256" key="9">
    <source>
        <dbReference type="ARBA" id="ARBA00023054"/>
    </source>
</evidence>
<proteinExistence type="inferred from homology"/>
<dbReference type="InterPro" id="IPR006012">
    <property type="entry name" value="Syntaxin/epimorphin_CS"/>
</dbReference>
<dbReference type="PANTHER" id="PTHR19957">
    <property type="entry name" value="SYNTAXIN"/>
    <property type="match status" value="1"/>
</dbReference>
<organism evidence="13 14">
    <name type="scientific">Toxocara canis</name>
    <name type="common">Canine roundworm</name>
    <dbReference type="NCBI Taxonomy" id="6265"/>
    <lineage>
        <taxon>Eukaryota</taxon>
        <taxon>Metazoa</taxon>
        <taxon>Ecdysozoa</taxon>
        <taxon>Nematoda</taxon>
        <taxon>Chromadorea</taxon>
        <taxon>Rhabditida</taxon>
        <taxon>Spirurina</taxon>
        <taxon>Ascaridomorpha</taxon>
        <taxon>Ascaridoidea</taxon>
        <taxon>Toxocaridae</taxon>
        <taxon>Toxocara</taxon>
    </lineage>
</organism>
<evidence type="ECO:0000256" key="7">
    <source>
        <dbReference type="ARBA" id="ARBA00022989"/>
    </source>
</evidence>
<name>A0A0B2UZI7_TOXCA</name>
<evidence type="ECO:0000256" key="4">
    <source>
        <dbReference type="ARBA" id="ARBA00022692"/>
    </source>
</evidence>
<evidence type="ECO:0000256" key="2">
    <source>
        <dbReference type="ARBA" id="ARBA00009063"/>
    </source>
</evidence>
<dbReference type="GO" id="GO:0006836">
    <property type="term" value="P:neurotransmitter transport"/>
    <property type="evidence" value="ECO:0007669"/>
    <property type="project" value="UniProtKB-KW"/>
</dbReference>
<dbReference type="AlphaFoldDB" id="A0A0B2UZI7"/>
<evidence type="ECO:0000313" key="14">
    <source>
        <dbReference type="Proteomes" id="UP000031036"/>
    </source>
</evidence>
<keyword evidence="6" id="KW-0653">Protein transport</keyword>
<feature type="domain" description="T-SNARE coiled-coil homology" evidence="12">
    <location>
        <begin position="227"/>
        <end position="289"/>
    </location>
</feature>
<dbReference type="GO" id="GO:0006886">
    <property type="term" value="P:intracellular protein transport"/>
    <property type="evidence" value="ECO:0007669"/>
    <property type="project" value="InterPro"/>
</dbReference>
<comment type="caution">
    <text evidence="13">The sequence shown here is derived from an EMBL/GenBank/DDBJ whole genome shotgun (WGS) entry which is preliminary data.</text>
</comment>
<dbReference type="GO" id="GO:0000139">
    <property type="term" value="C:Golgi membrane"/>
    <property type="evidence" value="ECO:0007669"/>
    <property type="project" value="UniProtKB-SubCell"/>
</dbReference>
<evidence type="ECO:0000256" key="10">
    <source>
        <dbReference type="ARBA" id="ARBA00023136"/>
    </source>
</evidence>
<evidence type="ECO:0000259" key="12">
    <source>
        <dbReference type="PROSITE" id="PS50192"/>
    </source>
</evidence>
<accession>A0A0B2UZI7</accession>
<comment type="subcellular location">
    <subcellularLocation>
        <location evidence="1">Golgi apparatus membrane</location>
        <topology evidence="1">Single-pass type IV membrane protein</topology>
    </subcellularLocation>
</comment>
<dbReference type="SMART" id="SM00397">
    <property type="entry name" value="t_SNARE"/>
    <property type="match status" value="1"/>
</dbReference>
<dbReference type="PROSITE" id="PS00914">
    <property type="entry name" value="SYNTAXIN"/>
    <property type="match status" value="1"/>
</dbReference>
<evidence type="ECO:0000256" key="5">
    <source>
        <dbReference type="ARBA" id="ARBA00022775"/>
    </source>
</evidence>
<dbReference type="Gene3D" id="1.20.58.70">
    <property type="match status" value="1"/>
</dbReference>
<evidence type="ECO:0000256" key="1">
    <source>
        <dbReference type="ARBA" id="ARBA00004409"/>
    </source>
</evidence>
<keyword evidence="8" id="KW-0333">Golgi apparatus</keyword>
<dbReference type="InterPro" id="IPR010989">
    <property type="entry name" value="SNARE"/>
</dbReference>
<keyword evidence="10 11" id="KW-0472">Membrane</keyword>
<keyword evidence="9" id="KW-0175">Coiled coil</keyword>
<keyword evidence="3" id="KW-0813">Transport</keyword>
<gene>
    <name evidence="13" type="primary">STX16</name>
    <name evidence="13" type="ORF">Tcan_18092</name>
</gene>
<dbReference type="PROSITE" id="PS50192">
    <property type="entry name" value="T_SNARE"/>
    <property type="match status" value="1"/>
</dbReference>
<dbReference type="EMBL" id="JPKZ01002949">
    <property type="protein sequence ID" value="KHN74235.1"/>
    <property type="molecule type" value="Genomic_DNA"/>
</dbReference>
<dbReference type="GO" id="GO:0000149">
    <property type="term" value="F:SNARE binding"/>
    <property type="evidence" value="ECO:0007669"/>
    <property type="project" value="TreeGrafter"/>
</dbReference>
<keyword evidence="7 11" id="KW-1133">Transmembrane helix</keyword>
<keyword evidence="14" id="KW-1185">Reference proteome</keyword>
<evidence type="ECO:0000256" key="3">
    <source>
        <dbReference type="ARBA" id="ARBA00022448"/>
    </source>
</evidence>